<feature type="domain" description="HTH lacI-type" evidence="4">
    <location>
        <begin position="7"/>
        <end position="66"/>
    </location>
</feature>
<gene>
    <name evidence="5" type="ORF">UV05_C0002G0012</name>
</gene>
<dbReference type="GO" id="GO:0000976">
    <property type="term" value="F:transcription cis-regulatory region binding"/>
    <property type="evidence" value="ECO:0007669"/>
    <property type="project" value="TreeGrafter"/>
</dbReference>
<organism evidence="5 6">
    <name type="scientific">candidate division CPR1 bacterium GW2011_GWA2_42_17</name>
    <dbReference type="NCBI Taxonomy" id="1618341"/>
    <lineage>
        <taxon>Bacteria</taxon>
        <taxon>candidate division CPR1</taxon>
    </lineage>
</organism>
<dbReference type="PATRIC" id="fig|1618341.3.peg.39"/>
<dbReference type="AlphaFoldDB" id="A0A0G0Z7L6"/>
<dbReference type="SUPFAM" id="SSF53822">
    <property type="entry name" value="Periplasmic binding protein-like I"/>
    <property type="match status" value="1"/>
</dbReference>
<evidence type="ECO:0000313" key="5">
    <source>
        <dbReference type="EMBL" id="KKS44680.1"/>
    </source>
</evidence>
<dbReference type="Pfam" id="PF00356">
    <property type="entry name" value="LacI"/>
    <property type="match status" value="1"/>
</dbReference>
<comment type="caution">
    <text evidence="5">The sequence shown here is derived from an EMBL/GenBank/DDBJ whole genome shotgun (WGS) entry which is preliminary data.</text>
</comment>
<dbReference type="InterPro" id="IPR028082">
    <property type="entry name" value="Peripla_BP_I"/>
</dbReference>
<dbReference type="SMART" id="SM00354">
    <property type="entry name" value="HTH_LACI"/>
    <property type="match status" value="1"/>
</dbReference>
<dbReference type="EMBL" id="LCCZ01000002">
    <property type="protein sequence ID" value="KKS44680.1"/>
    <property type="molecule type" value="Genomic_DNA"/>
</dbReference>
<sequence length="346" mass="38440">MIKTQKIRLADLAKAADVSVATVSMALADHPDINQETKLRVQLLGHKLGYRNRAEQQKQFATNLEKHLPERFGFMLIGRKLQDEDRVAFLHALTVVSAQNGIRLEISALEPNKNSSELEDHVLTYAKGVDGLLLSGLVEHELLNKLRTAGVPYVVLGHSIEDPYETAVENEQLVLFDNIKMGRLATNYLLSLGHKRIGFICETIVKGLCNDLWLTGYKIAHIDKGLVPDPELIHVAGKVFAGGATAARAVHALANHPTAYVIPDARTACSFMQEMRANGIKIGPRDIVIGCVPEMEKRYDIEDYPVLIEDYDMMAKVAVRHLIELCTKPMPCRTEIAIPFVAKNFS</sequence>
<dbReference type="Gene3D" id="1.10.260.40">
    <property type="entry name" value="lambda repressor-like DNA-binding domains"/>
    <property type="match status" value="1"/>
</dbReference>
<dbReference type="InterPro" id="IPR000843">
    <property type="entry name" value="HTH_LacI"/>
</dbReference>
<evidence type="ECO:0000259" key="4">
    <source>
        <dbReference type="PROSITE" id="PS50932"/>
    </source>
</evidence>
<dbReference type="PANTHER" id="PTHR30146:SF109">
    <property type="entry name" value="HTH-TYPE TRANSCRIPTIONAL REGULATOR GALS"/>
    <property type="match status" value="1"/>
</dbReference>
<dbReference type="Proteomes" id="UP000034875">
    <property type="component" value="Unassembled WGS sequence"/>
</dbReference>
<keyword evidence="3" id="KW-0804">Transcription</keyword>
<evidence type="ECO:0000313" key="6">
    <source>
        <dbReference type="Proteomes" id="UP000034875"/>
    </source>
</evidence>
<dbReference type="PROSITE" id="PS00356">
    <property type="entry name" value="HTH_LACI_1"/>
    <property type="match status" value="1"/>
</dbReference>
<dbReference type="Pfam" id="PF13377">
    <property type="entry name" value="Peripla_BP_3"/>
    <property type="match status" value="1"/>
</dbReference>
<dbReference type="CDD" id="cd06267">
    <property type="entry name" value="PBP1_LacI_sugar_binding-like"/>
    <property type="match status" value="1"/>
</dbReference>
<keyword evidence="1" id="KW-0805">Transcription regulation</keyword>
<name>A0A0G0Z7L6_9BACT</name>
<dbReference type="InterPro" id="IPR046335">
    <property type="entry name" value="LacI/GalR-like_sensor"/>
</dbReference>
<keyword evidence="2" id="KW-0238">DNA-binding</keyword>
<protein>
    <submittedName>
        <fullName evidence="5">Transcriptional regulator, LacI family</fullName>
    </submittedName>
</protein>
<dbReference type="PROSITE" id="PS50932">
    <property type="entry name" value="HTH_LACI_2"/>
    <property type="match status" value="1"/>
</dbReference>
<dbReference type="CDD" id="cd01392">
    <property type="entry name" value="HTH_LacI"/>
    <property type="match status" value="1"/>
</dbReference>
<proteinExistence type="predicted"/>
<dbReference type="InterPro" id="IPR010982">
    <property type="entry name" value="Lambda_DNA-bd_dom_sf"/>
</dbReference>
<dbReference type="PANTHER" id="PTHR30146">
    <property type="entry name" value="LACI-RELATED TRANSCRIPTIONAL REPRESSOR"/>
    <property type="match status" value="1"/>
</dbReference>
<evidence type="ECO:0000256" key="3">
    <source>
        <dbReference type="ARBA" id="ARBA00023163"/>
    </source>
</evidence>
<reference evidence="5 6" key="1">
    <citation type="journal article" date="2015" name="Nature">
        <title>rRNA introns, odd ribosomes, and small enigmatic genomes across a large radiation of phyla.</title>
        <authorList>
            <person name="Brown C.T."/>
            <person name="Hug L.A."/>
            <person name="Thomas B.C."/>
            <person name="Sharon I."/>
            <person name="Castelle C.J."/>
            <person name="Singh A."/>
            <person name="Wilkins M.J."/>
            <person name="Williams K.H."/>
            <person name="Banfield J.F."/>
        </authorList>
    </citation>
    <scope>NUCLEOTIDE SEQUENCE [LARGE SCALE GENOMIC DNA]</scope>
</reference>
<dbReference type="SUPFAM" id="SSF47413">
    <property type="entry name" value="lambda repressor-like DNA-binding domains"/>
    <property type="match status" value="1"/>
</dbReference>
<dbReference type="Gene3D" id="3.40.50.2300">
    <property type="match status" value="2"/>
</dbReference>
<evidence type="ECO:0000256" key="2">
    <source>
        <dbReference type="ARBA" id="ARBA00023125"/>
    </source>
</evidence>
<evidence type="ECO:0000256" key="1">
    <source>
        <dbReference type="ARBA" id="ARBA00023015"/>
    </source>
</evidence>
<dbReference type="GO" id="GO:0003700">
    <property type="term" value="F:DNA-binding transcription factor activity"/>
    <property type="evidence" value="ECO:0007669"/>
    <property type="project" value="TreeGrafter"/>
</dbReference>
<accession>A0A0G0Z7L6</accession>